<reference evidence="12 13" key="1">
    <citation type="journal article" date="2013" name="Nature">
        <title>Insights into bilaterian evolution from three spiralian genomes.</title>
        <authorList>
            <person name="Simakov O."/>
            <person name="Marletaz F."/>
            <person name="Cho S.J."/>
            <person name="Edsinger-Gonzales E."/>
            <person name="Havlak P."/>
            <person name="Hellsten U."/>
            <person name="Kuo D.H."/>
            <person name="Larsson T."/>
            <person name="Lv J."/>
            <person name="Arendt D."/>
            <person name="Savage R."/>
            <person name="Osoegawa K."/>
            <person name="de Jong P."/>
            <person name="Grimwood J."/>
            <person name="Chapman J.A."/>
            <person name="Shapiro H."/>
            <person name="Aerts A."/>
            <person name="Otillar R.P."/>
            <person name="Terry A.Y."/>
            <person name="Boore J.L."/>
            <person name="Grigoriev I.V."/>
            <person name="Lindberg D.R."/>
            <person name="Seaver E.C."/>
            <person name="Weisblat D.A."/>
            <person name="Putnam N.H."/>
            <person name="Rokhsar D.S."/>
        </authorList>
    </citation>
    <scope>NUCLEOTIDE SEQUENCE [LARGE SCALE GENOMIC DNA]</scope>
</reference>
<dbReference type="SUPFAM" id="SSF51735">
    <property type="entry name" value="NAD(P)-binding Rossmann-fold domains"/>
    <property type="match status" value="1"/>
</dbReference>
<dbReference type="CDD" id="cd05236">
    <property type="entry name" value="FAR-N_SDR_e"/>
    <property type="match status" value="1"/>
</dbReference>
<dbReference type="HOGENOM" id="CLU_024661_0_0_1"/>
<comment type="function">
    <text evidence="9">Catalyzes the reduction of fatty acyl-CoA to fatty alcohols.</text>
</comment>
<dbReference type="GO" id="GO:0080019">
    <property type="term" value="F:alcohol-forming very long-chain fatty acyl-CoA reductase activity"/>
    <property type="evidence" value="ECO:0007669"/>
    <property type="project" value="InterPro"/>
</dbReference>
<dbReference type="InterPro" id="IPR033640">
    <property type="entry name" value="FAR_C"/>
</dbReference>
<dbReference type="InterPro" id="IPR036291">
    <property type="entry name" value="NAD(P)-bd_dom_sf"/>
</dbReference>
<feature type="domain" description="Thioester reductase (TE)" evidence="11">
    <location>
        <begin position="29"/>
        <end position="298"/>
    </location>
</feature>
<dbReference type="GO" id="GO:0005777">
    <property type="term" value="C:peroxisome"/>
    <property type="evidence" value="ECO:0007669"/>
    <property type="project" value="TreeGrafter"/>
</dbReference>
<dbReference type="AlphaFoldDB" id="V4CQE1"/>
<dbReference type="KEGG" id="lgi:LOTGIDRAFT_170518"/>
<dbReference type="CTD" id="20241438"/>
<keyword evidence="9" id="KW-0560">Oxidoreductase</keyword>
<keyword evidence="3 9" id="KW-0444">Lipid biosynthesis</keyword>
<dbReference type="GeneID" id="20241438"/>
<dbReference type="OMA" id="VWKMIET"/>
<evidence type="ECO:0000256" key="8">
    <source>
        <dbReference type="ARBA" id="ARBA00052530"/>
    </source>
</evidence>
<sequence>MEENLYGARVDNNSDSPISEFYAGKNLFVTGGTGFLGKVLIEKILRSCPGLGTVYVLTRKKRCQDIHERIHDLLSSKLFDKLRKDQPNFEEKIQPIEGDIILPEFGLSNEDRQLLINDVHIVFHSAATIKFDEHLRTAVELNVLPVRKIIKLCQQFKSLLALVHVSTAYCNCDRPYIEETIYEPHIAPQKLIDALEWMTDDMVESVTPKLLGSHPNTYTFTKQLAEAIYKMEGAGLPVAIIRPSIVGAAWKEPIQGWIDNFNGASGLCIASGKGLLRSMKGDFKAVADLVPVDIPTNIMIVVGWYTAVYKPKESLVYNCTSGAVNPLTWGDFQVGIMDYFKKTPLEGSFRRPYTTFTSNEMLHDYWVFVSHMIPAYLADFGYRLMGKKPRMVRTYNKLHRSMEILSFFTTHSWEWTSGNHDLLRHVLSDADKKTFYFDPRQIHWPTYLEKFCFGAKHYVLNEDMNALPAARAHIKKLRNIRYMFNTCVIVVLWRVLIARSQIAQNVWNLILSLVFKFVRYFKITSTIQKH</sequence>
<evidence type="ECO:0000256" key="3">
    <source>
        <dbReference type="ARBA" id="ARBA00022516"/>
    </source>
</evidence>
<name>V4CQE1_LOTGI</name>
<dbReference type="FunFam" id="3.40.50.720:FF:000143">
    <property type="entry name" value="Fatty acyl-CoA reductase"/>
    <property type="match status" value="1"/>
</dbReference>
<keyword evidence="6 9" id="KW-0443">Lipid metabolism</keyword>
<keyword evidence="5" id="KW-1133">Transmembrane helix</keyword>
<dbReference type="Pfam" id="PF03015">
    <property type="entry name" value="Sterile"/>
    <property type="match status" value="1"/>
</dbReference>
<dbReference type="Proteomes" id="UP000030746">
    <property type="component" value="Unassembled WGS sequence"/>
</dbReference>
<protein>
    <recommendedName>
        <fullName evidence="9">Fatty acyl-CoA reductase</fullName>
        <ecNumber evidence="9">1.2.1.84</ecNumber>
    </recommendedName>
</protein>
<evidence type="ECO:0000259" key="10">
    <source>
        <dbReference type="Pfam" id="PF03015"/>
    </source>
</evidence>
<comment type="similarity">
    <text evidence="2 9">Belongs to the fatty acyl-CoA reductase family.</text>
</comment>
<evidence type="ECO:0000313" key="13">
    <source>
        <dbReference type="Proteomes" id="UP000030746"/>
    </source>
</evidence>
<accession>V4CQE1</accession>
<comment type="subcellular location">
    <subcellularLocation>
        <location evidence="1">Membrane</location>
        <topology evidence="1">Multi-pass membrane protein</topology>
    </subcellularLocation>
</comment>
<evidence type="ECO:0000256" key="7">
    <source>
        <dbReference type="ARBA" id="ARBA00023136"/>
    </source>
</evidence>
<dbReference type="OrthoDB" id="429813at2759"/>
<gene>
    <name evidence="12" type="ORF">LOTGIDRAFT_170518</name>
</gene>
<evidence type="ECO:0000256" key="2">
    <source>
        <dbReference type="ARBA" id="ARBA00005928"/>
    </source>
</evidence>
<dbReference type="GO" id="GO:0016020">
    <property type="term" value="C:membrane"/>
    <property type="evidence" value="ECO:0007669"/>
    <property type="project" value="UniProtKB-SubCell"/>
</dbReference>
<evidence type="ECO:0000256" key="9">
    <source>
        <dbReference type="RuleBase" id="RU363097"/>
    </source>
</evidence>
<dbReference type="GO" id="GO:0102965">
    <property type="term" value="F:alcohol-forming long-chain fatty acyl-CoA reductase activity"/>
    <property type="evidence" value="ECO:0007669"/>
    <property type="project" value="UniProtKB-EC"/>
</dbReference>
<dbReference type="PANTHER" id="PTHR11011:SF45">
    <property type="entry name" value="FATTY ACYL-COA REDUCTASE CG8306-RELATED"/>
    <property type="match status" value="1"/>
</dbReference>
<proteinExistence type="inferred from homology"/>
<dbReference type="Pfam" id="PF07993">
    <property type="entry name" value="NAD_binding_4"/>
    <property type="match status" value="1"/>
</dbReference>
<dbReference type="EC" id="1.2.1.84" evidence="9"/>
<keyword evidence="4" id="KW-0812">Transmembrane</keyword>
<evidence type="ECO:0000313" key="12">
    <source>
        <dbReference type="EMBL" id="ESP04680.1"/>
    </source>
</evidence>
<evidence type="ECO:0000256" key="6">
    <source>
        <dbReference type="ARBA" id="ARBA00023098"/>
    </source>
</evidence>
<keyword evidence="7" id="KW-0472">Membrane</keyword>
<evidence type="ECO:0000256" key="5">
    <source>
        <dbReference type="ARBA" id="ARBA00022989"/>
    </source>
</evidence>
<dbReference type="CDD" id="cd09071">
    <property type="entry name" value="FAR_C"/>
    <property type="match status" value="1"/>
</dbReference>
<dbReference type="Gene3D" id="3.40.50.720">
    <property type="entry name" value="NAD(P)-binding Rossmann-like Domain"/>
    <property type="match status" value="1"/>
</dbReference>
<feature type="domain" description="Fatty acyl-CoA reductase C-terminal" evidence="10">
    <location>
        <begin position="371"/>
        <end position="462"/>
    </location>
</feature>
<keyword evidence="9" id="KW-0521">NADP</keyword>
<dbReference type="PANTHER" id="PTHR11011">
    <property type="entry name" value="MALE STERILITY PROTEIN 2-RELATED"/>
    <property type="match status" value="1"/>
</dbReference>
<dbReference type="InterPro" id="IPR026055">
    <property type="entry name" value="FAR"/>
</dbReference>
<organism evidence="12 13">
    <name type="scientific">Lottia gigantea</name>
    <name type="common">Giant owl limpet</name>
    <dbReference type="NCBI Taxonomy" id="225164"/>
    <lineage>
        <taxon>Eukaryota</taxon>
        <taxon>Metazoa</taxon>
        <taxon>Spiralia</taxon>
        <taxon>Lophotrochozoa</taxon>
        <taxon>Mollusca</taxon>
        <taxon>Gastropoda</taxon>
        <taxon>Patellogastropoda</taxon>
        <taxon>Lottioidea</taxon>
        <taxon>Lottiidae</taxon>
        <taxon>Lottia</taxon>
    </lineage>
</organism>
<dbReference type="InterPro" id="IPR013120">
    <property type="entry name" value="FAR_NAD-bd"/>
</dbReference>
<evidence type="ECO:0000259" key="11">
    <source>
        <dbReference type="Pfam" id="PF07993"/>
    </source>
</evidence>
<keyword evidence="13" id="KW-1185">Reference proteome</keyword>
<comment type="catalytic activity">
    <reaction evidence="8 9">
        <text>a long-chain fatty acyl-CoA + 2 NADPH + 2 H(+) = a long-chain primary fatty alcohol + 2 NADP(+) + CoA</text>
        <dbReference type="Rhea" id="RHEA:52716"/>
        <dbReference type="ChEBI" id="CHEBI:15378"/>
        <dbReference type="ChEBI" id="CHEBI:57287"/>
        <dbReference type="ChEBI" id="CHEBI:57783"/>
        <dbReference type="ChEBI" id="CHEBI:58349"/>
        <dbReference type="ChEBI" id="CHEBI:77396"/>
        <dbReference type="ChEBI" id="CHEBI:83139"/>
        <dbReference type="EC" id="1.2.1.84"/>
    </reaction>
</comment>
<dbReference type="STRING" id="225164.V4CQE1"/>
<evidence type="ECO:0000256" key="4">
    <source>
        <dbReference type="ARBA" id="ARBA00022692"/>
    </source>
</evidence>
<dbReference type="RefSeq" id="XP_009044579.1">
    <property type="nucleotide sequence ID" value="XM_009046331.1"/>
</dbReference>
<dbReference type="GO" id="GO:0035336">
    <property type="term" value="P:long-chain fatty-acyl-CoA metabolic process"/>
    <property type="evidence" value="ECO:0007669"/>
    <property type="project" value="TreeGrafter"/>
</dbReference>
<evidence type="ECO:0000256" key="1">
    <source>
        <dbReference type="ARBA" id="ARBA00004141"/>
    </source>
</evidence>
<dbReference type="EMBL" id="KB199652">
    <property type="protein sequence ID" value="ESP04680.1"/>
    <property type="molecule type" value="Genomic_DNA"/>
</dbReference>